<feature type="non-terminal residue" evidence="2">
    <location>
        <position position="1"/>
    </location>
</feature>
<feature type="compositionally biased region" description="Low complexity" evidence="1">
    <location>
        <begin position="224"/>
        <end position="235"/>
    </location>
</feature>
<keyword evidence="3" id="KW-1185">Reference proteome</keyword>
<organism evidence="2 3">
    <name type="scientific">Dichanthelium oligosanthes</name>
    <dbReference type="NCBI Taxonomy" id="888268"/>
    <lineage>
        <taxon>Eukaryota</taxon>
        <taxon>Viridiplantae</taxon>
        <taxon>Streptophyta</taxon>
        <taxon>Embryophyta</taxon>
        <taxon>Tracheophyta</taxon>
        <taxon>Spermatophyta</taxon>
        <taxon>Magnoliopsida</taxon>
        <taxon>Liliopsida</taxon>
        <taxon>Poales</taxon>
        <taxon>Poaceae</taxon>
        <taxon>PACMAD clade</taxon>
        <taxon>Panicoideae</taxon>
        <taxon>Panicodae</taxon>
        <taxon>Paniceae</taxon>
        <taxon>Dichantheliinae</taxon>
        <taxon>Dichanthelium</taxon>
    </lineage>
</organism>
<sequence length="246" mass="26978">LPWACPCPCGTFTKLPARLAIASRRRAEHAEGEKLAERERCQWRVGVVRGEGHQVQRRGGARPPELQRLPCATGAVAVIEGEARPECELVDAPGAAARAAEREHKEHRRGTPDPGAEPAVLQRVLRGLLRPHHRGRRRRWAAEALRQRHQLVLRQPPVREPPRVHPVLRGAARHRPRPGRGPGGQEGGGAGRCRAAREGRLRRRRGGAAALDDAELQRRGDAGEGAARRGAAVAAQSRLGEKARRR</sequence>
<feature type="compositionally biased region" description="Gly residues" evidence="1">
    <location>
        <begin position="180"/>
        <end position="191"/>
    </location>
</feature>
<feature type="region of interest" description="Disordered" evidence="1">
    <location>
        <begin position="154"/>
        <end position="246"/>
    </location>
</feature>
<protein>
    <submittedName>
        <fullName evidence="2">Uncharacterized protein</fullName>
    </submittedName>
</protein>
<evidence type="ECO:0000256" key="1">
    <source>
        <dbReference type="SAM" id="MobiDB-lite"/>
    </source>
</evidence>
<dbReference type="AlphaFoldDB" id="A0A1E5UPY9"/>
<name>A0A1E5UPY9_9POAL</name>
<gene>
    <name evidence="2" type="ORF">BAE44_0024054</name>
</gene>
<accession>A0A1E5UPY9</accession>
<evidence type="ECO:0000313" key="3">
    <source>
        <dbReference type="Proteomes" id="UP000095767"/>
    </source>
</evidence>
<proteinExistence type="predicted"/>
<dbReference type="EMBL" id="LWDX02068574">
    <property type="protein sequence ID" value="OEL14924.1"/>
    <property type="molecule type" value="Genomic_DNA"/>
</dbReference>
<feature type="region of interest" description="Disordered" evidence="1">
    <location>
        <begin position="98"/>
        <end position="117"/>
    </location>
</feature>
<dbReference type="Proteomes" id="UP000095767">
    <property type="component" value="Unassembled WGS sequence"/>
</dbReference>
<comment type="caution">
    <text evidence="2">The sequence shown here is derived from an EMBL/GenBank/DDBJ whole genome shotgun (WGS) entry which is preliminary data.</text>
</comment>
<reference evidence="2 3" key="1">
    <citation type="submission" date="2016-09" db="EMBL/GenBank/DDBJ databases">
        <title>The draft genome of Dichanthelium oligosanthes: A C3 panicoid grass species.</title>
        <authorList>
            <person name="Studer A.J."/>
            <person name="Schnable J.C."/>
            <person name="Brutnell T.P."/>
        </authorList>
    </citation>
    <scope>NUCLEOTIDE SEQUENCE [LARGE SCALE GENOMIC DNA]</scope>
    <source>
        <strain evidence="3">cv. Kellogg 1175</strain>
        <tissue evidence="2">Leaf</tissue>
    </source>
</reference>
<evidence type="ECO:0000313" key="2">
    <source>
        <dbReference type="EMBL" id="OEL14924.1"/>
    </source>
</evidence>